<dbReference type="Proteomes" id="UP000463883">
    <property type="component" value="Chromosome"/>
</dbReference>
<sequence>MYVLVFLFIVFTVFQIKENGYVLSMSEELESNHFATIIKSEEMKRSVIQVQQWLTDISVTRAAEGLDDGFDEAAANAENVRNLAKELKEINPDKTAELDQILKDFEIYYQTGTKMANAYITGGTEAGNASMGEFDQAATKINQEVDSFMDFAHKNISDAMKKYLLP</sequence>
<dbReference type="AlphaFoldDB" id="A0A6P1MHY1"/>
<protein>
    <recommendedName>
        <fullName evidence="3">Chemotaxis methyl-accepting receptor HlyB-like 4HB MCP domain-containing protein</fullName>
    </recommendedName>
</protein>
<gene>
    <name evidence="1" type="ORF">Ami3637_07195</name>
</gene>
<keyword evidence="2" id="KW-1185">Reference proteome</keyword>
<reference evidence="1 2" key="1">
    <citation type="submission" date="2020-01" db="EMBL/GenBank/DDBJ databases">
        <title>Genomic analysis of Aminipila sp. CBA3637.</title>
        <authorList>
            <person name="Kim Y.B."/>
            <person name="Roh S.W."/>
        </authorList>
    </citation>
    <scope>NUCLEOTIDE SEQUENCE [LARGE SCALE GENOMIC DNA]</scope>
    <source>
        <strain evidence="1 2">CBA3637</strain>
    </source>
</reference>
<dbReference type="KEGG" id="amic:Ami3637_07195"/>
<evidence type="ECO:0000313" key="1">
    <source>
        <dbReference type="EMBL" id="QHI72214.1"/>
    </source>
</evidence>
<evidence type="ECO:0008006" key="3">
    <source>
        <dbReference type="Google" id="ProtNLM"/>
    </source>
</evidence>
<dbReference type="RefSeq" id="WP_162361984.1">
    <property type="nucleotide sequence ID" value="NZ_CP047591.1"/>
</dbReference>
<name>A0A6P1MHY1_9FIRM</name>
<evidence type="ECO:0000313" key="2">
    <source>
        <dbReference type="Proteomes" id="UP000463883"/>
    </source>
</evidence>
<accession>A0A6P1MHY1</accession>
<organism evidence="1 2">
    <name type="scientific">Aminipila terrae</name>
    <dbReference type="NCBI Taxonomy" id="2697030"/>
    <lineage>
        <taxon>Bacteria</taxon>
        <taxon>Bacillati</taxon>
        <taxon>Bacillota</taxon>
        <taxon>Clostridia</taxon>
        <taxon>Peptostreptococcales</taxon>
        <taxon>Anaerovoracaceae</taxon>
        <taxon>Aminipila</taxon>
    </lineage>
</organism>
<dbReference type="EMBL" id="CP047591">
    <property type="protein sequence ID" value="QHI72214.1"/>
    <property type="molecule type" value="Genomic_DNA"/>
</dbReference>
<proteinExistence type="predicted"/>